<dbReference type="InterPro" id="IPR015300">
    <property type="entry name" value="DNA-bd_pseudobarrel_sf"/>
</dbReference>
<dbReference type="SMART" id="SM01019">
    <property type="entry name" value="B3"/>
    <property type="match status" value="4"/>
</dbReference>
<dbReference type="InterPro" id="IPR050655">
    <property type="entry name" value="Plant_B3_domain"/>
</dbReference>
<feature type="domain" description="TF-B3" evidence="7">
    <location>
        <begin position="21"/>
        <end position="114"/>
    </location>
</feature>
<name>A0A3Q7XZI4_CICAR</name>
<dbReference type="InterPro" id="IPR003340">
    <property type="entry name" value="B3_DNA-bd"/>
</dbReference>
<organism evidence="8 9">
    <name type="scientific">Cicer arietinum</name>
    <name type="common">Chickpea</name>
    <name type="synonym">Garbanzo</name>
    <dbReference type="NCBI Taxonomy" id="3827"/>
    <lineage>
        <taxon>Eukaryota</taxon>
        <taxon>Viridiplantae</taxon>
        <taxon>Streptophyta</taxon>
        <taxon>Embryophyta</taxon>
        <taxon>Tracheophyta</taxon>
        <taxon>Spermatophyta</taxon>
        <taxon>Magnoliopsida</taxon>
        <taxon>eudicotyledons</taxon>
        <taxon>Gunneridae</taxon>
        <taxon>Pentapetalae</taxon>
        <taxon>rosids</taxon>
        <taxon>fabids</taxon>
        <taxon>Fabales</taxon>
        <taxon>Fabaceae</taxon>
        <taxon>Papilionoideae</taxon>
        <taxon>50 kb inversion clade</taxon>
        <taxon>NPAAA clade</taxon>
        <taxon>Hologalegina</taxon>
        <taxon>IRL clade</taxon>
        <taxon>Cicereae</taxon>
        <taxon>Cicer</taxon>
    </lineage>
</organism>
<gene>
    <name evidence="9" type="primary">LOC101496766</name>
</gene>
<comment type="subcellular location">
    <subcellularLocation>
        <location evidence="1">Nucleus</location>
    </subcellularLocation>
</comment>
<feature type="region of interest" description="Disordered" evidence="6">
    <location>
        <begin position="377"/>
        <end position="403"/>
    </location>
</feature>
<keyword evidence="8" id="KW-1185">Reference proteome</keyword>
<dbReference type="PANTHER" id="PTHR31920:SF37">
    <property type="entry name" value="B3 DOMAIN-CONTAINING TRANSCRIPTION FACTOR VRN1"/>
    <property type="match status" value="1"/>
</dbReference>
<evidence type="ECO:0000256" key="6">
    <source>
        <dbReference type="SAM" id="MobiDB-lite"/>
    </source>
</evidence>
<dbReference type="Proteomes" id="UP000087171">
    <property type="component" value="Chromosome Ca5"/>
</dbReference>
<dbReference type="CDD" id="cd10017">
    <property type="entry name" value="B3_DNA"/>
    <property type="match status" value="3"/>
</dbReference>
<feature type="domain" description="TF-B3" evidence="7">
    <location>
        <begin position="456"/>
        <end position="519"/>
    </location>
</feature>
<dbReference type="OrthoDB" id="1399306at2759"/>
<evidence type="ECO:0000256" key="3">
    <source>
        <dbReference type="ARBA" id="ARBA00023125"/>
    </source>
</evidence>
<reference evidence="8" key="1">
    <citation type="journal article" date="2013" name="Nat. Biotechnol.">
        <title>Draft genome sequence of chickpea (Cicer arietinum) provides a resource for trait improvement.</title>
        <authorList>
            <person name="Varshney R.K."/>
            <person name="Song C."/>
            <person name="Saxena R.K."/>
            <person name="Azam S."/>
            <person name="Yu S."/>
            <person name="Sharpe A.G."/>
            <person name="Cannon S."/>
            <person name="Baek J."/>
            <person name="Rosen B.D."/>
            <person name="Tar'an B."/>
            <person name="Millan T."/>
            <person name="Zhang X."/>
            <person name="Ramsay L.D."/>
            <person name="Iwata A."/>
            <person name="Wang Y."/>
            <person name="Nelson W."/>
            <person name="Farmer A.D."/>
            <person name="Gaur P.M."/>
            <person name="Soderlund C."/>
            <person name="Penmetsa R.V."/>
            <person name="Xu C."/>
            <person name="Bharti A.K."/>
            <person name="He W."/>
            <person name="Winter P."/>
            <person name="Zhao S."/>
            <person name="Hane J.K."/>
            <person name="Carrasquilla-Garcia N."/>
            <person name="Condie J.A."/>
            <person name="Upadhyaya H.D."/>
            <person name="Luo M.C."/>
            <person name="Thudi M."/>
            <person name="Gowda C.L."/>
            <person name="Singh N.P."/>
            <person name="Lichtenzveig J."/>
            <person name="Gali K.K."/>
            <person name="Rubio J."/>
            <person name="Nadarajan N."/>
            <person name="Dolezel J."/>
            <person name="Bansal K.C."/>
            <person name="Xu X."/>
            <person name="Edwards D."/>
            <person name="Zhang G."/>
            <person name="Kahl G."/>
            <person name="Gil J."/>
            <person name="Singh K.B."/>
            <person name="Datta S.K."/>
            <person name="Jackson S.A."/>
            <person name="Wang J."/>
            <person name="Cook D.R."/>
        </authorList>
    </citation>
    <scope>NUCLEOTIDE SEQUENCE [LARGE SCALE GENOMIC DNA]</scope>
    <source>
        <strain evidence="8">cv. CDC Frontier</strain>
    </source>
</reference>
<evidence type="ECO:0000256" key="1">
    <source>
        <dbReference type="ARBA" id="ARBA00004123"/>
    </source>
</evidence>
<keyword evidence="2" id="KW-0805">Transcription regulation</keyword>
<dbReference type="GO" id="GO:0005634">
    <property type="term" value="C:nucleus"/>
    <property type="evidence" value="ECO:0007669"/>
    <property type="project" value="UniProtKB-SubCell"/>
</dbReference>
<evidence type="ECO:0000256" key="5">
    <source>
        <dbReference type="ARBA" id="ARBA00023242"/>
    </source>
</evidence>
<dbReference type="RefSeq" id="XP_027190006.1">
    <property type="nucleotide sequence ID" value="XM_027334205.1"/>
</dbReference>
<evidence type="ECO:0000259" key="7">
    <source>
        <dbReference type="PROSITE" id="PS50863"/>
    </source>
</evidence>
<evidence type="ECO:0000256" key="4">
    <source>
        <dbReference type="ARBA" id="ARBA00023163"/>
    </source>
</evidence>
<dbReference type="Pfam" id="PF02362">
    <property type="entry name" value="B3"/>
    <property type="match status" value="3"/>
</dbReference>
<dbReference type="Gene3D" id="2.40.330.10">
    <property type="entry name" value="DNA-binding pseudobarrel domain"/>
    <property type="match status" value="4"/>
</dbReference>
<accession>A0A3Q7XZI4</accession>
<keyword evidence="4" id="KW-0804">Transcription</keyword>
<dbReference type="PANTHER" id="PTHR31920">
    <property type="entry name" value="B3 DOMAIN-CONTAINING"/>
    <property type="match status" value="1"/>
</dbReference>
<protein>
    <submittedName>
        <fullName evidence="9">B3 domain-containing protein Os03g0621600 isoform X3</fullName>
    </submittedName>
</protein>
<dbReference type="STRING" id="3827.A0A3Q7XZI4"/>
<dbReference type="PROSITE" id="PS50863">
    <property type="entry name" value="B3"/>
    <property type="match status" value="3"/>
</dbReference>
<evidence type="ECO:0000313" key="9">
    <source>
        <dbReference type="RefSeq" id="XP_027190006.1"/>
    </source>
</evidence>
<keyword evidence="3" id="KW-0238">DNA-binding</keyword>
<proteinExistence type="predicted"/>
<dbReference type="SUPFAM" id="SSF101936">
    <property type="entry name" value="DNA-binding pseudobarrel domain"/>
    <property type="match status" value="4"/>
</dbReference>
<reference evidence="9" key="2">
    <citation type="submission" date="2025-08" db="UniProtKB">
        <authorList>
            <consortium name="RefSeq"/>
        </authorList>
    </citation>
    <scope>IDENTIFICATION</scope>
    <source>
        <tissue evidence="9">Etiolated seedlings</tissue>
    </source>
</reference>
<dbReference type="PaxDb" id="3827-XP_004499557.1"/>
<keyword evidence="5" id="KW-0539">Nucleus</keyword>
<feature type="domain" description="TF-B3" evidence="7">
    <location>
        <begin position="274"/>
        <end position="367"/>
    </location>
</feature>
<evidence type="ECO:0000313" key="8">
    <source>
        <dbReference type="Proteomes" id="UP000087171"/>
    </source>
</evidence>
<sequence length="526" mass="60811">MQPRQSCVRSSAAEEKKKSKHFMKAILPSPIHATQLRIPDEFITRFGNELNNVTTITVPDGCIWKITLNKCGKDVFFQNNWQEFTEYYSIGYGSYLDFKYKGKSKFNVIIFDSTSVEICYPSTNEEPNIKCPRKISKVETSDKNHGTEFNSASKRAKDAAFFRSTFIKNRYPYVHSDFASKYLKPNVPFKLQNCHGQQWKVFCALQEAGKSAMRITRGFRKFARENNLSCRKEYEFKLIKRKPVVVLQVTTSCTPCRRRCVGSSVEKEVRESKHFKKAILPSPFHANKIRIPDEFIRRFGNELSNVATITVPDGSIWKFTLNKCGKDVFFSNNWQQFTQYYDIGYGSYLSFKYKGNSKFSVIIFDATSVEICYPSTNEEPNIKSPSPNPGPKKRSKVDTTEKNHETKFIYASKRAKDAANQFYPKNPFFRSTLNKNRYTYVASNFAEKYLLPKVPIKLQNSHGQQWEVSCVFNMGRTFGMRITGGFCKFQRDNNLSLGDTCVYELIKTKPVVVLLVTEFRADHYLH</sequence>
<dbReference type="GO" id="GO:0003677">
    <property type="term" value="F:DNA binding"/>
    <property type="evidence" value="ECO:0007669"/>
    <property type="project" value="UniProtKB-KW"/>
</dbReference>
<dbReference type="AlphaFoldDB" id="A0A3Q7XZI4"/>
<evidence type="ECO:0000256" key="2">
    <source>
        <dbReference type="ARBA" id="ARBA00023015"/>
    </source>
</evidence>